<protein>
    <submittedName>
        <fullName evidence="8">MFS transporter</fullName>
    </submittedName>
</protein>
<evidence type="ECO:0000256" key="4">
    <source>
        <dbReference type="ARBA" id="ARBA00022989"/>
    </source>
</evidence>
<feature type="domain" description="Major facilitator superfamily (MFS) profile" evidence="7">
    <location>
        <begin position="1"/>
        <end position="191"/>
    </location>
</feature>
<dbReference type="EMBL" id="QXIR01000034">
    <property type="protein sequence ID" value="RIW29267.1"/>
    <property type="molecule type" value="Genomic_DNA"/>
</dbReference>
<evidence type="ECO:0000259" key="7">
    <source>
        <dbReference type="PROSITE" id="PS50850"/>
    </source>
</evidence>
<dbReference type="InterPro" id="IPR011701">
    <property type="entry name" value="MFS"/>
</dbReference>
<keyword evidence="5 6" id="KW-0472">Membrane</keyword>
<dbReference type="Proteomes" id="UP000265801">
    <property type="component" value="Unassembled WGS sequence"/>
</dbReference>
<dbReference type="AlphaFoldDB" id="A0A3A1QQV8"/>
<dbReference type="PROSITE" id="PS50850">
    <property type="entry name" value="MFS"/>
    <property type="match status" value="1"/>
</dbReference>
<dbReference type="GO" id="GO:0022857">
    <property type="term" value="F:transmembrane transporter activity"/>
    <property type="evidence" value="ECO:0007669"/>
    <property type="project" value="InterPro"/>
</dbReference>
<sequence>MNFFILSQSFATMASSISFPFYLLFIKNIGSNFSSFGFAYGLFTLSSALFHRLAGTAADRIGSRYLLIGYAWGMAFTFLLIPEVESIAGVYLMQVVLGFLGAVQKTCEKTMAGEVFQGIKAGRKIGKYHFWTSLFASFAVFATGVLIDFFTISFIFYIGSFLFAGSGITLLFYKPRGRKGHSAKDLAAENG</sequence>
<evidence type="ECO:0000256" key="1">
    <source>
        <dbReference type="ARBA" id="ARBA00004651"/>
    </source>
</evidence>
<keyword evidence="4 6" id="KW-1133">Transmembrane helix</keyword>
<feature type="transmembrane region" description="Helical" evidence="6">
    <location>
        <begin position="62"/>
        <end position="81"/>
    </location>
</feature>
<feature type="transmembrane region" description="Helical" evidence="6">
    <location>
        <begin position="32"/>
        <end position="50"/>
    </location>
</feature>
<feature type="transmembrane region" description="Helical" evidence="6">
    <location>
        <begin position="128"/>
        <end position="147"/>
    </location>
</feature>
<keyword evidence="3 6" id="KW-0812">Transmembrane</keyword>
<accession>A0A3A1QQV8</accession>
<dbReference type="GO" id="GO:0005886">
    <property type="term" value="C:plasma membrane"/>
    <property type="evidence" value="ECO:0007669"/>
    <property type="project" value="UniProtKB-SubCell"/>
</dbReference>
<dbReference type="SUPFAM" id="SSF103473">
    <property type="entry name" value="MFS general substrate transporter"/>
    <property type="match status" value="1"/>
</dbReference>
<reference evidence="8 9" key="1">
    <citation type="submission" date="2018-09" db="EMBL/GenBank/DDBJ databases">
        <title>Bacillus saliacetes sp. nov., isolated from Thai shrimp paste (Ka-pi).</title>
        <authorList>
            <person name="Daroonpunt R."/>
            <person name="Tanasupawat S."/>
            <person name="Yiamsombut S."/>
        </authorList>
    </citation>
    <scope>NUCLEOTIDE SEQUENCE [LARGE SCALE GENOMIC DNA]</scope>
    <source>
        <strain evidence="8 9">SKP7-4</strain>
    </source>
</reference>
<evidence type="ECO:0000256" key="2">
    <source>
        <dbReference type="ARBA" id="ARBA00022448"/>
    </source>
</evidence>
<dbReference type="RefSeq" id="WP_119548928.1">
    <property type="nucleotide sequence ID" value="NZ_QXIR01000034.1"/>
</dbReference>
<keyword evidence="2" id="KW-0813">Transport</keyword>
<dbReference type="InterPro" id="IPR036259">
    <property type="entry name" value="MFS_trans_sf"/>
</dbReference>
<dbReference type="OrthoDB" id="2640962at2"/>
<dbReference type="Pfam" id="PF07690">
    <property type="entry name" value="MFS_1"/>
    <property type="match status" value="1"/>
</dbReference>
<evidence type="ECO:0000256" key="6">
    <source>
        <dbReference type="SAM" id="Phobius"/>
    </source>
</evidence>
<feature type="transmembrane region" description="Helical" evidence="6">
    <location>
        <begin position="153"/>
        <end position="173"/>
    </location>
</feature>
<gene>
    <name evidence="8" type="ORF">D3H55_19250</name>
</gene>
<proteinExistence type="predicted"/>
<name>A0A3A1QQV8_9BACI</name>
<evidence type="ECO:0000256" key="3">
    <source>
        <dbReference type="ARBA" id="ARBA00022692"/>
    </source>
</evidence>
<evidence type="ECO:0000256" key="5">
    <source>
        <dbReference type="ARBA" id="ARBA00023136"/>
    </source>
</evidence>
<organism evidence="8 9">
    <name type="scientific">Bacillus salacetis</name>
    <dbReference type="NCBI Taxonomy" id="2315464"/>
    <lineage>
        <taxon>Bacteria</taxon>
        <taxon>Bacillati</taxon>
        <taxon>Bacillota</taxon>
        <taxon>Bacilli</taxon>
        <taxon>Bacillales</taxon>
        <taxon>Bacillaceae</taxon>
        <taxon>Bacillus</taxon>
    </lineage>
</organism>
<dbReference type="InterPro" id="IPR020846">
    <property type="entry name" value="MFS_dom"/>
</dbReference>
<comment type="subcellular location">
    <subcellularLocation>
        <location evidence="1">Cell membrane</location>
        <topology evidence="1">Multi-pass membrane protein</topology>
    </subcellularLocation>
</comment>
<dbReference type="Gene3D" id="1.20.1250.20">
    <property type="entry name" value="MFS general substrate transporter like domains"/>
    <property type="match status" value="1"/>
</dbReference>
<evidence type="ECO:0000313" key="8">
    <source>
        <dbReference type="EMBL" id="RIW29267.1"/>
    </source>
</evidence>
<evidence type="ECO:0000313" key="9">
    <source>
        <dbReference type="Proteomes" id="UP000265801"/>
    </source>
</evidence>
<comment type="caution">
    <text evidence="8">The sequence shown here is derived from an EMBL/GenBank/DDBJ whole genome shotgun (WGS) entry which is preliminary data.</text>
</comment>
<keyword evidence="9" id="KW-1185">Reference proteome</keyword>